<evidence type="ECO:0000256" key="6">
    <source>
        <dbReference type="ARBA" id="ARBA00023033"/>
    </source>
</evidence>
<evidence type="ECO:0000256" key="4">
    <source>
        <dbReference type="ARBA" id="ARBA00023002"/>
    </source>
</evidence>
<dbReference type="Gene3D" id="1.10.630.10">
    <property type="entry name" value="Cytochrome P450"/>
    <property type="match status" value="1"/>
</dbReference>
<name>A0ABT0Z2M4_9FLAO</name>
<dbReference type="Pfam" id="PF00067">
    <property type="entry name" value="p450"/>
    <property type="match status" value="1"/>
</dbReference>
<keyword evidence="5 7" id="KW-0408">Iron</keyword>
<dbReference type="RefSeq" id="WP_252112390.1">
    <property type="nucleotide sequence ID" value="NZ_JAMSCK010000003.1"/>
</dbReference>
<evidence type="ECO:0000256" key="3">
    <source>
        <dbReference type="ARBA" id="ARBA00022723"/>
    </source>
</evidence>
<dbReference type="CDD" id="cd20620">
    <property type="entry name" value="CYP132-like"/>
    <property type="match status" value="1"/>
</dbReference>
<evidence type="ECO:0000313" key="8">
    <source>
        <dbReference type="EMBL" id="MCM8569382.1"/>
    </source>
</evidence>
<sequence>MDTSIKSKLPPGPKPKIPLTNLFDFRKDSLAFLKRIADEYGDIVHFKLGLYRVVLLNHPDFIKQVLSTHNDNFVKGRPLEMAKELMGEGLLTSEGEFHKQQSRIIQPAFSTKMMDHYGPVMTFYANNLMKKWNDGTTIDVLSEMVEMSIEIAGKTMFSIDIKKEVPEITQALEKITVLFKRISLPFSEYLLNLPLPSTYRFYKARTQIDDIIYRIIKARKKSRLDNGDLLSLLLNAEVHSGTKGVLTDKQIRDEALTLFLTAFDTTSLALSWTWYLLSQNPEAEQKLHNELENVLEGRLPTINDIPKLVYTKNIFAESMRIYPPIYIIARQSLEEFSISNYMIPKGTLVLMSPYLIHHDKRFHNDPERFNPDVWSKKNAYHQSRFDYFPFSRGARACIGQHYAWLEGVLVLATIAQYWKLERIPGNTVEIEQLINLRPRNGLKMKLSRRKN</sequence>
<keyword evidence="2 7" id="KW-0349">Heme</keyword>
<dbReference type="InterPro" id="IPR001128">
    <property type="entry name" value="Cyt_P450"/>
</dbReference>
<dbReference type="InterPro" id="IPR017972">
    <property type="entry name" value="Cyt_P450_CS"/>
</dbReference>
<protein>
    <submittedName>
        <fullName evidence="8">Cytochrome P450</fullName>
    </submittedName>
</protein>
<keyword evidence="4 7" id="KW-0560">Oxidoreductase</keyword>
<dbReference type="InterPro" id="IPR050196">
    <property type="entry name" value="Cytochrome_P450_Monoox"/>
</dbReference>
<accession>A0ABT0Z2M4</accession>
<dbReference type="InterPro" id="IPR002401">
    <property type="entry name" value="Cyt_P450_E_grp-I"/>
</dbReference>
<evidence type="ECO:0000256" key="1">
    <source>
        <dbReference type="ARBA" id="ARBA00010617"/>
    </source>
</evidence>
<keyword evidence="9" id="KW-1185">Reference proteome</keyword>
<evidence type="ECO:0000256" key="2">
    <source>
        <dbReference type="ARBA" id="ARBA00022617"/>
    </source>
</evidence>
<evidence type="ECO:0000256" key="5">
    <source>
        <dbReference type="ARBA" id="ARBA00023004"/>
    </source>
</evidence>
<gene>
    <name evidence="8" type="ORF">NE848_08325</name>
</gene>
<dbReference type="PRINTS" id="PR00463">
    <property type="entry name" value="EP450I"/>
</dbReference>
<evidence type="ECO:0000256" key="7">
    <source>
        <dbReference type="RuleBase" id="RU000461"/>
    </source>
</evidence>
<dbReference type="InterPro" id="IPR036396">
    <property type="entry name" value="Cyt_P450_sf"/>
</dbReference>
<keyword evidence="3 7" id="KW-0479">Metal-binding</keyword>
<dbReference type="Proteomes" id="UP001155077">
    <property type="component" value="Unassembled WGS sequence"/>
</dbReference>
<reference evidence="8" key="1">
    <citation type="submission" date="2022-06" db="EMBL/GenBank/DDBJ databases">
        <title>Gramella sediminis sp. nov., isolated from deep-sea sediment of the Indian Ocean.</title>
        <authorList>
            <person name="Yang L."/>
        </authorList>
    </citation>
    <scope>NUCLEOTIDE SEQUENCE</scope>
    <source>
        <strain evidence="8">HMD3159</strain>
    </source>
</reference>
<organism evidence="8 9">
    <name type="scientific">Gramella jeungdoensis</name>
    <dbReference type="NCBI Taxonomy" id="708091"/>
    <lineage>
        <taxon>Bacteria</taxon>
        <taxon>Pseudomonadati</taxon>
        <taxon>Bacteroidota</taxon>
        <taxon>Flavobacteriia</taxon>
        <taxon>Flavobacteriales</taxon>
        <taxon>Flavobacteriaceae</taxon>
        <taxon>Christiangramia</taxon>
    </lineage>
</organism>
<dbReference type="SUPFAM" id="SSF48264">
    <property type="entry name" value="Cytochrome P450"/>
    <property type="match status" value="1"/>
</dbReference>
<proteinExistence type="inferred from homology"/>
<dbReference type="PANTHER" id="PTHR24291:SF50">
    <property type="entry name" value="BIFUNCTIONAL ALBAFLAVENONE MONOOXYGENASE_TERPENE SYNTHASE"/>
    <property type="match status" value="1"/>
</dbReference>
<dbReference type="PRINTS" id="PR00385">
    <property type="entry name" value="P450"/>
</dbReference>
<comment type="similarity">
    <text evidence="1 7">Belongs to the cytochrome P450 family.</text>
</comment>
<comment type="caution">
    <text evidence="8">The sequence shown here is derived from an EMBL/GenBank/DDBJ whole genome shotgun (WGS) entry which is preliminary data.</text>
</comment>
<dbReference type="PANTHER" id="PTHR24291">
    <property type="entry name" value="CYTOCHROME P450 FAMILY 4"/>
    <property type="match status" value="1"/>
</dbReference>
<dbReference type="PROSITE" id="PS00086">
    <property type="entry name" value="CYTOCHROME_P450"/>
    <property type="match status" value="1"/>
</dbReference>
<dbReference type="EMBL" id="JAMSCK010000003">
    <property type="protein sequence ID" value="MCM8569382.1"/>
    <property type="molecule type" value="Genomic_DNA"/>
</dbReference>
<keyword evidence="6 7" id="KW-0503">Monooxygenase</keyword>
<evidence type="ECO:0000313" key="9">
    <source>
        <dbReference type="Proteomes" id="UP001155077"/>
    </source>
</evidence>